<organism evidence="3 4">
    <name type="scientific">Mixia osmundae (strain CBS 9802 / IAM 14324 / JCM 22182 / KY 12970)</name>
    <dbReference type="NCBI Taxonomy" id="764103"/>
    <lineage>
        <taxon>Eukaryota</taxon>
        <taxon>Fungi</taxon>
        <taxon>Dikarya</taxon>
        <taxon>Basidiomycota</taxon>
        <taxon>Pucciniomycotina</taxon>
        <taxon>Mixiomycetes</taxon>
        <taxon>Mixiales</taxon>
        <taxon>Mixiaceae</taxon>
        <taxon>Mixia</taxon>
    </lineage>
</organism>
<accession>G7DSI8</accession>
<dbReference type="STRING" id="764103.G7DSI8"/>
<feature type="transmembrane region" description="Helical" evidence="1">
    <location>
        <begin position="338"/>
        <end position="357"/>
    </location>
</feature>
<name>G7DSI8_MIXOS</name>
<dbReference type="InParanoid" id="G7DSI8"/>
<dbReference type="AlphaFoldDB" id="G7DSI8"/>
<feature type="transmembrane region" description="Helical" evidence="1">
    <location>
        <begin position="247"/>
        <end position="265"/>
    </location>
</feature>
<evidence type="ECO:0000256" key="2">
    <source>
        <dbReference type="SAM" id="SignalP"/>
    </source>
</evidence>
<feature type="transmembrane region" description="Helical" evidence="1">
    <location>
        <begin position="65"/>
        <end position="84"/>
    </location>
</feature>
<dbReference type="EMBL" id="BABT02000007">
    <property type="protein sequence ID" value="GAA93548.1"/>
    <property type="molecule type" value="Genomic_DNA"/>
</dbReference>
<dbReference type="PANTHER" id="PTHR37490">
    <property type="entry name" value="EXPRESSED PROTEIN"/>
    <property type="match status" value="1"/>
</dbReference>
<keyword evidence="1" id="KW-1133">Transmembrane helix</keyword>
<dbReference type="Proteomes" id="UP000009131">
    <property type="component" value="Unassembled WGS sequence"/>
</dbReference>
<gene>
    <name evidence="3" type="primary">Mo00192</name>
    <name evidence="3" type="ORF">E5Q_00192</name>
</gene>
<evidence type="ECO:0000313" key="3">
    <source>
        <dbReference type="EMBL" id="GAA93548.1"/>
    </source>
</evidence>
<keyword evidence="1" id="KW-0812">Transmembrane</keyword>
<feature type="transmembrane region" description="Helical" evidence="1">
    <location>
        <begin position="197"/>
        <end position="217"/>
    </location>
</feature>
<dbReference type="OrthoDB" id="28755at2759"/>
<feature type="transmembrane region" description="Helical" evidence="1">
    <location>
        <begin position="30"/>
        <end position="49"/>
    </location>
</feature>
<dbReference type="RefSeq" id="XP_014566545.1">
    <property type="nucleotide sequence ID" value="XM_014711059.1"/>
</dbReference>
<proteinExistence type="predicted"/>
<evidence type="ECO:0000313" key="4">
    <source>
        <dbReference type="Proteomes" id="UP000009131"/>
    </source>
</evidence>
<keyword evidence="4" id="KW-1185">Reference proteome</keyword>
<feature type="signal peptide" evidence="2">
    <location>
        <begin position="1"/>
        <end position="19"/>
    </location>
</feature>
<reference evidence="3 4" key="1">
    <citation type="journal article" date="2011" name="J. Gen. Appl. Microbiol.">
        <title>Draft genome sequencing of the enigmatic basidiomycete Mixia osmundae.</title>
        <authorList>
            <person name="Nishida H."/>
            <person name="Nagatsuka Y."/>
            <person name="Sugiyama J."/>
        </authorList>
    </citation>
    <scope>NUCLEOTIDE SEQUENCE [LARGE SCALE GENOMIC DNA]</scope>
    <source>
        <strain evidence="4">CBS 9802 / IAM 14324 / JCM 22182 / KY 12970</strain>
    </source>
</reference>
<dbReference type="HOGENOM" id="CLU_406567_0_0_1"/>
<dbReference type="eggNOG" id="ENOG502S1MF">
    <property type="taxonomic scope" value="Eukaryota"/>
</dbReference>
<dbReference type="PANTHER" id="PTHR37490:SF1">
    <property type="entry name" value="GLYCOSYLTRANSFERASE 2-LIKE DOMAIN-CONTAINING PROTEIN"/>
    <property type="match status" value="1"/>
</dbReference>
<feature type="transmembrane region" description="Helical" evidence="1">
    <location>
        <begin position="90"/>
        <end position="110"/>
    </location>
</feature>
<keyword evidence="1" id="KW-0472">Membrane</keyword>
<protein>
    <submittedName>
        <fullName evidence="3">Uncharacterized protein</fullName>
    </submittedName>
</protein>
<keyword evidence="2" id="KW-0732">Signal</keyword>
<feature type="transmembrane region" description="Helical" evidence="1">
    <location>
        <begin position="165"/>
        <end position="185"/>
    </location>
</feature>
<reference evidence="3 4" key="2">
    <citation type="journal article" date="2012" name="Open Biol.">
        <title>Characteristics of nucleosomes and linker DNA regions on the genome of the basidiomycete Mixia osmundae revealed by mono- and dinucleosome mapping.</title>
        <authorList>
            <person name="Nishida H."/>
            <person name="Kondo S."/>
            <person name="Matsumoto T."/>
            <person name="Suzuki Y."/>
            <person name="Yoshikawa H."/>
            <person name="Taylor T.D."/>
            <person name="Sugiyama J."/>
        </authorList>
    </citation>
    <scope>NUCLEOTIDE SEQUENCE [LARGE SCALE GENOMIC DNA]</scope>
    <source>
        <strain evidence="4">CBS 9802 / IAM 14324 / JCM 22182 / KY 12970</strain>
    </source>
</reference>
<evidence type="ECO:0000256" key="1">
    <source>
        <dbReference type="SAM" id="Phobius"/>
    </source>
</evidence>
<comment type="caution">
    <text evidence="3">The sequence shown here is derived from an EMBL/GenBank/DDBJ whole genome shotgun (WGS) entry which is preliminary data.</text>
</comment>
<sequence>MAVLAVYVLASIALGLIATSRINDYGSPNVVPWATPISLLLITALHRLWPQHRDQQFETTSTNRLNSLAGAAFGICSTLAVFGLSEQGSIASQAIDVALLVPALSIIALVHGSTRDEWSWARLTIASLFVSWPRSSYSTDWLNLTSHTLFKLGSLSSIVLLDQALMHNFLSIATLASFAMAIPFAARSSTAVDRVSLLPALMATSLATIQLGCTLIMTITLRDLFDLQLASYAVLFGTLLFSNLRDGATLIMLACTAIGTFISLWPRYLPRATQSEHHLTEASLSLLPMAAHYIDPPSDLSHSRVHSSDTLTAIDDSTYLEDLKVPQISPRLSIQPSLLLMICLVLMSLWPLTGWVAHDTSKCETSPCHSYSLGHHWHAQLTPHKHMPDHATTKGSLDIVIAFYEENPADLLDELDVIRTTVHPLGLTLRTFIYVKSDRIDLTELKHISRADHVQVLANRGREGGTFLQHIIRRHTADGRNFADHTLFSQAHLTSHEIALPRLAAFSPHDTGYLHLAPYVASSCGFDHVINTTFPRLRETFNMLSGDAYCHGQQLTAWKAQFIVSRRRIASRPLRHYKQLEELVNAPHSHPFIFDDPPPPDWSYWGGPISPSNPLFGHALERSWPAIFNCSDATIASQCNDKSADPELCQCHDRRSITSFAPPPARPL</sequence>
<feature type="chain" id="PRO_5009955475" evidence="2">
    <location>
        <begin position="20"/>
        <end position="668"/>
    </location>
</feature>